<dbReference type="Proteomes" id="UP000617402">
    <property type="component" value="Unassembled WGS sequence"/>
</dbReference>
<evidence type="ECO:0000313" key="2">
    <source>
        <dbReference type="Proteomes" id="UP000617402"/>
    </source>
</evidence>
<dbReference type="Pfam" id="PF06152">
    <property type="entry name" value="Phage_min_cap2"/>
    <property type="match status" value="1"/>
</dbReference>
<evidence type="ECO:0000313" key="1">
    <source>
        <dbReference type="EMBL" id="MBC9785098.1"/>
    </source>
</evidence>
<sequence length="314" mass="34872">MAKPPEPVYERDVNQLVKFYKKAFREVVEKLKAASNVGLEQAQAESLISQIAFILKELDDSTKAWCDETINRAFQEGQAAALLSMGEATSLAEAASRSSFSMLARQTVEALMNDTYSDLLLATKNTERKVKQLVRSMVGDTMRSRAIEQQGRRTLTNEIARKLAAKGVSRRLHDEAWVGIVDAAGRRWKLSTYADMVVRTKLTQAHVEGVRTETLERGVDLAVVSSHGATDACRVFEGMVISINGMTTGFPTYQQLRDSGNIFHPNCKHHISPIRDLSLLPRSLREKAIRAAETVAKQYPKIGDFTKVLSDQSG</sequence>
<name>A0ABR7T2U9_HELCL</name>
<protein>
    <submittedName>
        <fullName evidence="1">Minor capsid protein</fullName>
    </submittedName>
</protein>
<dbReference type="EMBL" id="JACVHF010000010">
    <property type="protein sequence ID" value="MBC9785098.1"/>
    <property type="molecule type" value="Genomic_DNA"/>
</dbReference>
<comment type="caution">
    <text evidence="1">The sequence shown here is derived from an EMBL/GenBank/DDBJ whole genome shotgun (WGS) entry which is preliminary data.</text>
</comment>
<reference evidence="1 2" key="1">
    <citation type="submission" date="2020-07" db="EMBL/GenBank/DDBJ databases">
        <title>Draft whole-genome sequence of Heliobacterium chlorum DSM 3682, type strain.</title>
        <authorList>
            <person name="Kyndt J.A."/>
            <person name="Meyer T.E."/>
            <person name="Imhoff J.F."/>
        </authorList>
    </citation>
    <scope>NUCLEOTIDE SEQUENCE [LARGE SCALE GENOMIC DNA]</scope>
    <source>
        <strain evidence="1 2">DSM 3682</strain>
    </source>
</reference>
<dbReference type="RefSeq" id="WP_188040589.1">
    <property type="nucleotide sequence ID" value="NZ_JACVHF010000010.1"/>
</dbReference>
<proteinExistence type="predicted"/>
<organism evidence="1 2">
    <name type="scientific">Heliobacterium chlorum</name>
    <dbReference type="NCBI Taxonomy" id="2698"/>
    <lineage>
        <taxon>Bacteria</taxon>
        <taxon>Bacillati</taxon>
        <taxon>Bacillota</taxon>
        <taxon>Clostridia</taxon>
        <taxon>Eubacteriales</taxon>
        <taxon>Heliobacteriaceae</taxon>
        <taxon>Heliobacterium</taxon>
    </lineage>
</organism>
<keyword evidence="2" id="KW-1185">Reference proteome</keyword>
<gene>
    <name evidence="1" type="ORF">H1S01_11325</name>
</gene>
<accession>A0ABR7T2U9</accession>
<dbReference type="InterPro" id="IPR009319">
    <property type="entry name" value="Phage_A118_VSP1"/>
</dbReference>